<gene>
    <name evidence="3" type="ORF">L21SP4_01250</name>
</gene>
<evidence type="ECO:0000256" key="1">
    <source>
        <dbReference type="PROSITE-ProRule" id="PRU00110"/>
    </source>
</evidence>
<sequence length="120" mass="13362">MSDGGNPREWIAEYIPDLEQRMNAFAVEAMEMDEELKEAFCSELALQSGELEAGLRDNDHERIRRAAHSIKGMGGTIGLPEISVLAEEIGSCVKEGREERCAELARAFIQWSRNYTGQGS</sequence>
<evidence type="ECO:0000313" key="3">
    <source>
        <dbReference type="EMBL" id="AKJ64498.1"/>
    </source>
</evidence>
<dbReference type="OrthoDB" id="9803150at2"/>
<dbReference type="GO" id="GO:0004672">
    <property type="term" value="F:protein kinase activity"/>
    <property type="evidence" value="ECO:0007669"/>
    <property type="project" value="UniProtKB-ARBA"/>
</dbReference>
<dbReference type="RefSeq" id="WP_160300719.1">
    <property type="nucleotide sequence ID" value="NZ_CP010904.1"/>
</dbReference>
<dbReference type="AlphaFoldDB" id="A0A0G3EDW4"/>
<reference evidence="4" key="1">
    <citation type="submission" date="2015-02" db="EMBL/GenBank/DDBJ databases">
        <title>Description and complete genome sequence of the first cultured representative of the subdivision 5 of the Verrucomicrobia phylum.</title>
        <authorList>
            <person name="Spring S."/>
            <person name="Bunk B."/>
            <person name="Sproer C."/>
            <person name="Klenk H.-P."/>
        </authorList>
    </citation>
    <scope>NUCLEOTIDE SEQUENCE [LARGE SCALE GENOMIC DNA]</scope>
    <source>
        <strain evidence="4">L21-Fru-AB</strain>
    </source>
</reference>
<dbReference type="KEGG" id="vbl:L21SP4_01250"/>
<dbReference type="Proteomes" id="UP000035268">
    <property type="component" value="Chromosome"/>
</dbReference>
<dbReference type="Gene3D" id="1.20.120.160">
    <property type="entry name" value="HPT domain"/>
    <property type="match status" value="1"/>
</dbReference>
<keyword evidence="1" id="KW-0597">Phosphoprotein</keyword>
<dbReference type="InterPro" id="IPR008207">
    <property type="entry name" value="Sig_transdc_His_kin_Hpt_dom"/>
</dbReference>
<evidence type="ECO:0000259" key="2">
    <source>
        <dbReference type="PROSITE" id="PS50894"/>
    </source>
</evidence>
<evidence type="ECO:0000313" key="4">
    <source>
        <dbReference type="Proteomes" id="UP000035268"/>
    </source>
</evidence>
<dbReference type="STRING" id="1307763.L21SP4_01250"/>
<reference evidence="3 4" key="2">
    <citation type="journal article" date="2016" name="ISME J.">
        <title>Characterization of the first cultured representative of Verrucomicrobia subdivision 5 indicates the proposal of a novel phylum.</title>
        <authorList>
            <person name="Spring S."/>
            <person name="Bunk B."/>
            <person name="Sproer C."/>
            <person name="Schumann P."/>
            <person name="Rohde M."/>
            <person name="Tindall B.J."/>
            <person name="Klenk H.P."/>
        </authorList>
    </citation>
    <scope>NUCLEOTIDE SEQUENCE [LARGE SCALE GENOMIC DNA]</scope>
    <source>
        <strain evidence="3 4">L21-Fru-AB</strain>
    </source>
</reference>
<protein>
    <recommendedName>
        <fullName evidence="2">HPt domain-containing protein</fullName>
    </recommendedName>
</protein>
<dbReference type="PROSITE" id="PS50894">
    <property type="entry name" value="HPT"/>
    <property type="match status" value="1"/>
</dbReference>
<dbReference type="Pfam" id="PF01627">
    <property type="entry name" value="Hpt"/>
    <property type="match status" value="1"/>
</dbReference>
<proteinExistence type="predicted"/>
<dbReference type="SUPFAM" id="SSF47226">
    <property type="entry name" value="Histidine-containing phosphotransfer domain, HPT domain"/>
    <property type="match status" value="1"/>
</dbReference>
<dbReference type="InterPro" id="IPR036641">
    <property type="entry name" value="HPT_dom_sf"/>
</dbReference>
<feature type="domain" description="HPt" evidence="2">
    <location>
        <begin position="29"/>
        <end position="120"/>
    </location>
</feature>
<accession>A0A0G3EDW4</accession>
<dbReference type="EMBL" id="CP010904">
    <property type="protein sequence ID" value="AKJ64498.1"/>
    <property type="molecule type" value="Genomic_DNA"/>
</dbReference>
<organism evidence="3 4">
    <name type="scientific">Kiritimatiella glycovorans</name>
    <dbReference type="NCBI Taxonomy" id="1307763"/>
    <lineage>
        <taxon>Bacteria</taxon>
        <taxon>Pseudomonadati</taxon>
        <taxon>Kiritimatiellota</taxon>
        <taxon>Kiritimatiellia</taxon>
        <taxon>Kiritimatiellales</taxon>
        <taxon>Kiritimatiellaceae</taxon>
        <taxon>Kiritimatiella</taxon>
    </lineage>
</organism>
<dbReference type="GO" id="GO:0000160">
    <property type="term" value="P:phosphorelay signal transduction system"/>
    <property type="evidence" value="ECO:0007669"/>
    <property type="project" value="InterPro"/>
</dbReference>
<keyword evidence="4" id="KW-1185">Reference proteome</keyword>
<name>A0A0G3EDW4_9BACT</name>
<feature type="modified residue" description="Phosphohistidine" evidence="1">
    <location>
        <position position="68"/>
    </location>
</feature>
<dbReference type="CDD" id="cd00088">
    <property type="entry name" value="HPT"/>
    <property type="match status" value="1"/>
</dbReference>